<reference evidence="3" key="2">
    <citation type="submission" date="2015-01" db="EMBL/GenBank/DDBJ databases">
        <title>Evolutionary Origins and Diversification of the Mycorrhizal Mutualists.</title>
        <authorList>
            <consortium name="DOE Joint Genome Institute"/>
            <consortium name="Mycorrhizal Genomics Consortium"/>
            <person name="Kohler A."/>
            <person name="Kuo A."/>
            <person name="Nagy L.G."/>
            <person name="Floudas D."/>
            <person name="Copeland A."/>
            <person name="Barry K.W."/>
            <person name="Cichocki N."/>
            <person name="Veneault-Fourrey C."/>
            <person name="LaButti K."/>
            <person name="Lindquist E.A."/>
            <person name="Lipzen A."/>
            <person name="Lundell T."/>
            <person name="Morin E."/>
            <person name="Murat C."/>
            <person name="Riley R."/>
            <person name="Ohm R."/>
            <person name="Sun H."/>
            <person name="Tunlid A."/>
            <person name="Henrissat B."/>
            <person name="Grigoriev I.V."/>
            <person name="Hibbett D.S."/>
            <person name="Martin F."/>
        </authorList>
    </citation>
    <scope>NUCLEOTIDE SEQUENCE [LARGE SCALE GENOMIC DNA]</scope>
    <source>
        <strain evidence="3">LaAM-08-1</strain>
    </source>
</reference>
<keyword evidence="3" id="KW-1185">Reference proteome</keyword>
<protein>
    <submittedName>
        <fullName evidence="2">Unplaced genomic scaffold K443scaffold_475, whole genome shotgun sequence</fullName>
    </submittedName>
</protein>
<evidence type="ECO:0000313" key="2">
    <source>
        <dbReference type="EMBL" id="KIJ91419.1"/>
    </source>
</evidence>
<dbReference type="AlphaFoldDB" id="A0A0C9WHL8"/>
<feature type="compositionally biased region" description="Low complexity" evidence="1">
    <location>
        <begin position="248"/>
        <end position="257"/>
    </location>
</feature>
<organism evidence="2 3">
    <name type="scientific">Laccaria amethystina LaAM-08-1</name>
    <dbReference type="NCBI Taxonomy" id="1095629"/>
    <lineage>
        <taxon>Eukaryota</taxon>
        <taxon>Fungi</taxon>
        <taxon>Dikarya</taxon>
        <taxon>Basidiomycota</taxon>
        <taxon>Agaricomycotina</taxon>
        <taxon>Agaricomycetes</taxon>
        <taxon>Agaricomycetidae</taxon>
        <taxon>Agaricales</taxon>
        <taxon>Agaricineae</taxon>
        <taxon>Hydnangiaceae</taxon>
        <taxon>Laccaria</taxon>
    </lineage>
</organism>
<dbReference type="STRING" id="1095629.A0A0C9WHL8"/>
<feature type="non-terminal residue" evidence="2">
    <location>
        <position position="1"/>
    </location>
</feature>
<reference evidence="2 3" key="1">
    <citation type="submission" date="2014-04" db="EMBL/GenBank/DDBJ databases">
        <authorList>
            <consortium name="DOE Joint Genome Institute"/>
            <person name="Kuo A."/>
            <person name="Kohler A."/>
            <person name="Nagy L.G."/>
            <person name="Floudas D."/>
            <person name="Copeland A."/>
            <person name="Barry K.W."/>
            <person name="Cichocki N."/>
            <person name="Veneault-Fourrey C."/>
            <person name="LaButti K."/>
            <person name="Lindquist E.A."/>
            <person name="Lipzen A."/>
            <person name="Lundell T."/>
            <person name="Morin E."/>
            <person name="Murat C."/>
            <person name="Sun H."/>
            <person name="Tunlid A."/>
            <person name="Henrissat B."/>
            <person name="Grigoriev I.V."/>
            <person name="Hibbett D.S."/>
            <person name="Martin F."/>
            <person name="Nordberg H.P."/>
            <person name="Cantor M.N."/>
            <person name="Hua S.X."/>
        </authorList>
    </citation>
    <scope>NUCLEOTIDE SEQUENCE [LARGE SCALE GENOMIC DNA]</scope>
    <source>
        <strain evidence="2 3">LaAM-08-1</strain>
    </source>
</reference>
<feature type="region of interest" description="Disordered" evidence="1">
    <location>
        <begin position="271"/>
        <end position="297"/>
    </location>
</feature>
<gene>
    <name evidence="2" type="ORF">K443DRAFT_14410</name>
</gene>
<sequence>KTKLALAASGLSVAPPPHAHPSQATKPNEPRTTSNDNKETDSQHTTGDEANTDDRGSNDDSTNTDSTNTHGTNTDESGNTSSNDNDQDVSTNDQDSNTQKANNDDSRDGGDSGNNNHDNNRDGGNNDHGRDSDAPMRVDEPPTKRTTKHASKGNKCENDHNSDNDPLMCVDATPGDNEEHPAPLSNDNDSDAPMPVDELPTKQKTKRASKGKKHDRRDGCNNNHDGDVPMRADTDPAPLLNNAASIQPTPTLVDPTTTTNILVPIPAVETRGGAAGDDTHPVSPTTAGPRADTIMRSPSPLNRIELEGASRTHGGLLRGRALGNHPNLADLSTIPDTIIPYPSKVHLYVTPSTNPGDWAIQFMSRQVLKHPVTTSLKVILQYISERHSPVQKHNYRVYTFEEPEDWSPRGRYDVALRDQEDLNWLLIENEYILRLLMVTDDSNTLSASRFPSVPLSVAPASVSASVVSASVSASARLSTVPDTPDEDGVLYDKDILNNPLWHNAAVLLCVDPALTHRKKDSSLQMHYQKYCAYQSAWAQIQCLNKKYQWPYPQFLKTELINLFGRRGMWNSHTVKGMQDIAQFPDMQKWLERGKDELEPTDEEVWGIAKSQYTFVDLGLWKKQGTLKDPRGLQKKKLEKEKTKGREKERKQKRKKDDVDNEEEGSSKKGKSSGSGSKSHKRM</sequence>
<dbReference type="OrthoDB" id="3070904at2759"/>
<feature type="compositionally biased region" description="Low complexity" evidence="1">
    <location>
        <begin position="59"/>
        <end position="75"/>
    </location>
</feature>
<feature type="region of interest" description="Disordered" evidence="1">
    <location>
        <begin position="628"/>
        <end position="682"/>
    </location>
</feature>
<feature type="compositionally biased region" description="Polar residues" evidence="1">
    <location>
        <begin position="76"/>
        <end position="101"/>
    </location>
</feature>
<dbReference type="EMBL" id="KN839010">
    <property type="protein sequence ID" value="KIJ91419.1"/>
    <property type="molecule type" value="Genomic_DNA"/>
</dbReference>
<proteinExistence type="predicted"/>
<feature type="compositionally biased region" description="Basic and acidic residues" evidence="1">
    <location>
        <begin position="628"/>
        <end position="657"/>
    </location>
</feature>
<accession>A0A0C9WHL8</accession>
<dbReference type="Proteomes" id="UP000054477">
    <property type="component" value="Unassembled WGS sequence"/>
</dbReference>
<feature type="compositionally biased region" description="Basic and acidic residues" evidence="1">
    <location>
        <begin position="118"/>
        <end position="143"/>
    </location>
</feature>
<dbReference type="HOGENOM" id="CLU_446622_0_0_1"/>
<feature type="compositionally biased region" description="Basic residues" evidence="1">
    <location>
        <begin position="203"/>
        <end position="215"/>
    </location>
</feature>
<feature type="region of interest" description="Disordered" evidence="1">
    <location>
        <begin position="1"/>
        <end position="257"/>
    </location>
</feature>
<name>A0A0C9WHL8_9AGAR</name>
<evidence type="ECO:0000313" key="3">
    <source>
        <dbReference type="Proteomes" id="UP000054477"/>
    </source>
</evidence>
<feature type="compositionally biased region" description="Basic and acidic residues" evidence="1">
    <location>
        <begin position="154"/>
        <end position="163"/>
    </location>
</feature>
<evidence type="ECO:0000256" key="1">
    <source>
        <dbReference type="SAM" id="MobiDB-lite"/>
    </source>
</evidence>
<feature type="compositionally biased region" description="Basic and acidic residues" evidence="1">
    <location>
        <begin position="216"/>
        <end position="234"/>
    </location>
</feature>
<feature type="compositionally biased region" description="Polar residues" evidence="1">
    <location>
        <begin position="22"/>
        <end position="35"/>
    </location>
</feature>